<evidence type="ECO:0000313" key="1">
    <source>
        <dbReference type="EMBL" id="JAE15902.1"/>
    </source>
</evidence>
<sequence length="71" mass="8233">MKYGLCSTISRSDPKLRKWWLQTMSCSTSFPNRLRTNHGKNEYRNSAHSSTQSLHYCSYDAGSLPNEQVIY</sequence>
<reference evidence="1" key="1">
    <citation type="submission" date="2014-09" db="EMBL/GenBank/DDBJ databases">
        <authorList>
            <person name="Magalhaes I.L.F."/>
            <person name="Oliveira U."/>
            <person name="Santos F.R."/>
            <person name="Vidigal T.H.D.A."/>
            <person name="Brescovit A.D."/>
            <person name="Santos A.J."/>
        </authorList>
    </citation>
    <scope>NUCLEOTIDE SEQUENCE</scope>
    <source>
        <tissue evidence="1">Shoot tissue taken approximately 20 cm above the soil surface</tissue>
    </source>
</reference>
<dbReference type="AlphaFoldDB" id="A0A0A9FUG1"/>
<name>A0A0A9FUG1_ARUDO</name>
<accession>A0A0A9FUG1</accession>
<reference evidence="1" key="2">
    <citation type="journal article" date="2015" name="Data Brief">
        <title>Shoot transcriptome of the giant reed, Arundo donax.</title>
        <authorList>
            <person name="Barrero R.A."/>
            <person name="Guerrero F.D."/>
            <person name="Moolhuijzen P."/>
            <person name="Goolsby J.A."/>
            <person name="Tidwell J."/>
            <person name="Bellgard S.E."/>
            <person name="Bellgard M.I."/>
        </authorList>
    </citation>
    <scope>NUCLEOTIDE SEQUENCE</scope>
    <source>
        <tissue evidence="1">Shoot tissue taken approximately 20 cm above the soil surface</tissue>
    </source>
</reference>
<proteinExistence type="predicted"/>
<protein>
    <submittedName>
        <fullName evidence="1">Uncharacterized protein</fullName>
    </submittedName>
</protein>
<organism evidence="1">
    <name type="scientific">Arundo donax</name>
    <name type="common">Giant reed</name>
    <name type="synonym">Donax arundinaceus</name>
    <dbReference type="NCBI Taxonomy" id="35708"/>
    <lineage>
        <taxon>Eukaryota</taxon>
        <taxon>Viridiplantae</taxon>
        <taxon>Streptophyta</taxon>
        <taxon>Embryophyta</taxon>
        <taxon>Tracheophyta</taxon>
        <taxon>Spermatophyta</taxon>
        <taxon>Magnoliopsida</taxon>
        <taxon>Liliopsida</taxon>
        <taxon>Poales</taxon>
        <taxon>Poaceae</taxon>
        <taxon>PACMAD clade</taxon>
        <taxon>Arundinoideae</taxon>
        <taxon>Arundineae</taxon>
        <taxon>Arundo</taxon>
    </lineage>
</organism>
<dbReference type="EMBL" id="GBRH01181994">
    <property type="protein sequence ID" value="JAE15902.1"/>
    <property type="molecule type" value="Transcribed_RNA"/>
</dbReference>